<dbReference type="GO" id="GO:0042274">
    <property type="term" value="P:ribosomal small subunit biogenesis"/>
    <property type="evidence" value="ECO:0007669"/>
    <property type="project" value="UniProtKB-UniRule"/>
</dbReference>
<feature type="compositionally biased region" description="Basic residues" evidence="6">
    <location>
        <begin position="160"/>
        <end position="171"/>
    </location>
</feature>
<dbReference type="PATRIC" id="fig|1173027.3.peg.5794"/>
<dbReference type="NCBIfam" id="TIGR02273">
    <property type="entry name" value="16S_RimM"/>
    <property type="match status" value="1"/>
</dbReference>
<dbReference type="InterPro" id="IPR009000">
    <property type="entry name" value="Transl_B-barrel_sf"/>
</dbReference>
<evidence type="ECO:0000256" key="4">
    <source>
        <dbReference type="ARBA" id="ARBA00023186"/>
    </source>
</evidence>
<evidence type="ECO:0000259" key="7">
    <source>
        <dbReference type="Pfam" id="PF01782"/>
    </source>
</evidence>
<dbReference type="Proteomes" id="UP000010471">
    <property type="component" value="Chromosome"/>
</dbReference>
<dbReference type="EMBL" id="CP003630">
    <property type="protein sequence ID" value="AFZ20877.1"/>
    <property type="molecule type" value="Genomic_DNA"/>
</dbReference>
<dbReference type="SUPFAM" id="SSF50346">
    <property type="entry name" value="PRC-barrel domain"/>
    <property type="match status" value="1"/>
</dbReference>
<keyword evidence="10" id="KW-1185">Reference proteome</keyword>
<dbReference type="HAMAP" id="MF_00014">
    <property type="entry name" value="Ribosome_mat_RimM"/>
    <property type="match status" value="1"/>
</dbReference>
<feature type="region of interest" description="Disordered" evidence="6">
    <location>
        <begin position="141"/>
        <end position="171"/>
    </location>
</feature>
<dbReference type="InterPro" id="IPR011033">
    <property type="entry name" value="PRC_barrel-like_sf"/>
</dbReference>
<accession>K9WMU0</accession>
<dbReference type="RefSeq" id="WP_015185010.1">
    <property type="nucleotide sequence ID" value="NC_019738.1"/>
</dbReference>
<comment type="subcellular location">
    <subcellularLocation>
        <location evidence="5">Cytoplasm</location>
    </subcellularLocation>
</comment>
<dbReference type="GO" id="GO:0006364">
    <property type="term" value="P:rRNA processing"/>
    <property type="evidence" value="ECO:0007669"/>
    <property type="project" value="UniProtKB-UniRule"/>
</dbReference>
<dbReference type="KEGG" id="mic:Mic7113_5227"/>
<dbReference type="Pfam" id="PF01782">
    <property type="entry name" value="RimM"/>
    <property type="match status" value="1"/>
</dbReference>
<comment type="domain">
    <text evidence="5">The PRC barrel domain binds ribosomal protein uS19.</text>
</comment>
<evidence type="ECO:0000259" key="8">
    <source>
        <dbReference type="Pfam" id="PF24986"/>
    </source>
</evidence>
<proteinExistence type="inferred from homology"/>
<dbReference type="InterPro" id="IPR011961">
    <property type="entry name" value="RimM"/>
</dbReference>
<dbReference type="HOGENOM" id="CLU_077636_3_0_3"/>
<dbReference type="STRING" id="1173027.Mic7113_5227"/>
<evidence type="ECO:0000256" key="2">
    <source>
        <dbReference type="ARBA" id="ARBA00022517"/>
    </source>
</evidence>
<gene>
    <name evidence="5" type="primary">rimM</name>
    <name evidence="9" type="ORF">Mic7113_5227</name>
</gene>
<dbReference type="GO" id="GO:0005737">
    <property type="term" value="C:cytoplasm"/>
    <property type="evidence" value="ECO:0007669"/>
    <property type="project" value="UniProtKB-SubCell"/>
</dbReference>
<dbReference type="InterPro" id="IPR036976">
    <property type="entry name" value="RimM_N_sf"/>
</dbReference>
<comment type="function">
    <text evidence="5">An accessory protein needed during the final step in the assembly of 30S ribosomal subunit, possibly for assembly of the head region. Essential for efficient processing of 16S rRNA. May be needed both before and after RbfA during the maturation of 16S rRNA. It has affinity for free ribosomal 30S subunits but not for 70S ribosomes.</text>
</comment>
<dbReference type="Pfam" id="PF24986">
    <property type="entry name" value="PRC_RimM"/>
    <property type="match status" value="1"/>
</dbReference>
<feature type="domain" description="Ribosome maturation factor RimM PRC barrel" evidence="8">
    <location>
        <begin position="107"/>
        <end position="203"/>
    </location>
</feature>
<reference evidence="9 10" key="1">
    <citation type="submission" date="2012-06" db="EMBL/GenBank/DDBJ databases">
        <title>Finished chromosome of genome of Microcoleus sp. PCC 7113.</title>
        <authorList>
            <consortium name="US DOE Joint Genome Institute"/>
            <person name="Gugger M."/>
            <person name="Coursin T."/>
            <person name="Rippka R."/>
            <person name="Tandeau De Marsac N."/>
            <person name="Huntemann M."/>
            <person name="Wei C.-L."/>
            <person name="Han J."/>
            <person name="Detter J.C."/>
            <person name="Han C."/>
            <person name="Tapia R."/>
            <person name="Chen A."/>
            <person name="Kyrpides N."/>
            <person name="Mavromatis K."/>
            <person name="Markowitz V."/>
            <person name="Szeto E."/>
            <person name="Ivanova N."/>
            <person name="Pagani I."/>
            <person name="Pati A."/>
            <person name="Goodwin L."/>
            <person name="Nordberg H.P."/>
            <person name="Cantor M.N."/>
            <person name="Hua S.X."/>
            <person name="Woyke T."/>
            <person name="Kerfeld C.A."/>
        </authorList>
    </citation>
    <scope>NUCLEOTIDE SEQUENCE [LARGE SCALE GENOMIC DNA]</scope>
    <source>
        <strain evidence="9 10">PCC 7113</strain>
    </source>
</reference>
<evidence type="ECO:0000313" key="9">
    <source>
        <dbReference type="EMBL" id="AFZ20877.1"/>
    </source>
</evidence>
<sequence>MANDDWLEIGTIVAPQGLNGELRVYPNSDFPERFEEPGKRFLKRSGETEPQPIELLSGRYVPGKDLYLVKLAGVENRDQAEALRDSVLLVPASDRPELGEDEYHVMDLIDLEVFNQLTSELVGVVVDVIPAGNSLLEVKLHEQPEPEPAKPEAAPPTRTSKIRKLKRKKEKKPVTVLIPFVKAIAPVVDLQRGRIEITPPPGLLEVNENIAE</sequence>
<dbReference type="eggNOG" id="COG0806">
    <property type="taxonomic scope" value="Bacteria"/>
</dbReference>
<dbReference type="Gene3D" id="2.40.30.60">
    <property type="entry name" value="RimM"/>
    <property type="match status" value="1"/>
</dbReference>
<dbReference type="GO" id="GO:0005840">
    <property type="term" value="C:ribosome"/>
    <property type="evidence" value="ECO:0007669"/>
    <property type="project" value="InterPro"/>
</dbReference>
<comment type="subunit">
    <text evidence="5">Binds ribosomal protein uS19.</text>
</comment>
<comment type="similarity">
    <text evidence="5">Belongs to the RimM family.</text>
</comment>
<feature type="compositionally biased region" description="Basic and acidic residues" evidence="6">
    <location>
        <begin position="141"/>
        <end position="150"/>
    </location>
</feature>
<name>K9WMU0_9CYAN</name>
<dbReference type="SUPFAM" id="SSF50447">
    <property type="entry name" value="Translation proteins"/>
    <property type="match status" value="1"/>
</dbReference>
<evidence type="ECO:0000256" key="1">
    <source>
        <dbReference type="ARBA" id="ARBA00022490"/>
    </source>
</evidence>
<dbReference type="InterPro" id="IPR056792">
    <property type="entry name" value="PRC_RimM"/>
</dbReference>
<keyword evidence="4 5" id="KW-0143">Chaperone</keyword>
<evidence type="ECO:0000256" key="6">
    <source>
        <dbReference type="SAM" id="MobiDB-lite"/>
    </source>
</evidence>
<protein>
    <recommendedName>
        <fullName evidence="5">Ribosome maturation factor RimM</fullName>
    </recommendedName>
</protein>
<evidence type="ECO:0000256" key="5">
    <source>
        <dbReference type="HAMAP-Rule" id="MF_00014"/>
    </source>
</evidence>
<organism evidence="9 10">
    <name type="scientific">Allocoleopsis franciscana PCC 7113</name>
    <dbReference type="NCBI Taxonomy" id="1173027"/>
    <lineage>
        <taxon>Bacteria</taxon>
        <taxon>Bacillati</taxon>
        <taxon>Cyanobacteriota</taxon>
        <taxon>Cyanophyceae</taxon>
        <taxon>Coleofasciculales</taxon>
        <taxon>Coleofasciculaceae</taxon>
        <taxon>Allocoleopsis</taxon>
        <taxon>Allocoleopsis franciscana</taxon>
    </lineage>
</organism>
<keyword evidence="3 5" id="KW-0698">rRNA processing</keyword>
<dbReference type="OrthoDB" id="9810331at2"/>
<dbReference type="PANTHER" id="PTHR33692:SF1">
    <property type="entry name" value="RIBOSOME MATURATION FACTOR RIMM"/>
    <property type="match status" value="1"/>
</dbReference>
<dbReference type="PANTHER" id="PTHR33692">
    <property type="entry name" value="RIBOSOME MATURATION FACTOR RIMM"/>
    <property type="match status" value="1"/>
</dbReference>
<keyword evidence="1 5" id="KW-0963">Cytoplasm</keyword>
<evidence type="ECO:0000256" key="3">
    <source>
        <dbReference type="ARBA" id="ARBA00022552"/>
    </source>
</evidence>
<dbReference type="Gene3D" id="2.30.30.240">
    <property type="entry name" value="PRC-barrel domain"/>
    <property type="match status" value="1"/>
</dbReference>
<feature type="domain" description="RimM N-terminal" evidence="7">
    <location>
        <begin position="9"/>
        <end position="93"/>
    </location>
</feature>
<dbReference type="GO" id="GO:0043022">
    <property type="term" value="F:ribosome binding"/>
    <property type="evidence" value="ECO:0007669"/>
    <property type="project" value="InterPro"/>
</dbReference>
<evidence type="ECO:0000313" key="10">
    <source>
        <dbReference type="Proteomes" id="UP000010471"/>
    </source>
</evidence>
<keyword evidence="2 5" id="KW-0690">Ribosome biogenesis</keyword>
<dbReference type="InterPro" id="IPR002676">
    <property type="entry name" value="RimM_N"/>
</dbReference>
<dbReference type="AlphaFoldDB" id="K9WMU0"/>